<evidence type="ECO:0000256" key="1">
    <source>
        <dbReference type="ARBA" id="ARBA00004141"/>
    </source>
</evidence>
<comment type="subcellular location">
    <subcellularLocation>
        <location evidence="6">Cell membrane</location>
        <topology evidence="6">Multi-pass membrane protein</topology>
    </subcellularLocation>
    <subcellularLocation>
        <location evidence="1">Membrane</location>
        <topology evidence="1">Multi-pass membrane protein</topology>
    </subcellularLocation>
</comment>
<dbReference type="InterPro" id="IPR013525">
    <property type="entry name" value="ABC2_TM"/>
</dbReference>
<dbReference type="RefSeq" id="WP_231445762.1">
    <property type="nucleotide sequence ID" value="NZ_JAJOMB010000013.1"/>
</dbReference>
<evidence type="ECO:0000313" key="8">
    <source>
        <dbReference type="EMBL" id="MCD5313890.1"/>
    </source>
</evidence>
<evidence type="ECO:0000256" key="2">
    <source>
        <dbReference type="ARBA" id="ARBA00022692"/>
    </source>
</evidence>
<dbReference type="InterPro" id="IPR047817">
    <property type="entry name" value="ABC2_TM_bact-type"/>
</dbReference>
<comment type="similarity">
    <text evidence="6">Belongs to the ABC-2 integral membrane protein family.</text>
</comment>
<protein>
    <recommendedName>
        <fullName evidence="6">Transport permease protein</fullName>
    </recommendedName>
</protein>
<gene>
    <name evidence="8" type="ORF">LR394_23560</name>
</gene>
<feature type="domain" description="ABC transmembrane type-2" evidence="7">
    <location>
        <begin position="31"/>
        <end position="263"/>
    </location>
</feature>
<evidence type="ECO:0000256" key="6">
    <source>
        <dbReference type="RuleBase" id="RU361157"/>
    </source>
</evidence>
<keyword evidence="4 6" id="KW-0472">Membrane</keyword>
<keyword evidence="3 6" id="KW-1133">Transmembrane helix</keyword>
<organism evidence="8 9">
    <name type="scientific">Kineosporia babensis</name>
    <dbReference type="NCBI Taxonomy" id="499548"/>
    <lineage>
        <taxon>Bacteria</taxon>
        <taxon>Bacillati</taxon>
        <taxon>Actinomycetota</taxon>
        <taxon>Actinomycetes</taxon>
        <taxon>Kineosporiales</taxon>
        <taxon>Kineosporiaceae</taxon>
        <taxon>Kineosporia</taxon>
    </lineage>
</organism>
<keyword evidence="6" id="KW-1003">Cell membrane</keyword>
<dbReference type="Proteomes" id="UP001138997">
    <property type="component" value="Unassembled WGS sequence"/>
</dbReference>
<evidence type="ECO:0000313" key="9">
    <source>
        <dbReference type="Proteomes" id="UP001138997"/>
    </source>
</evidence>
<feature type="transmembrane region" description="Helical" evidence="6">
    <location>
        <begin position="71"/>
        <end position="94"/>
    </location>
</feature>
<keyword evidence="9" id="KW-1185">Reference proteome</keyword>
<accession>A0A9X1NH86</accession>
<keyword evidence="6" id="KW-0813">Transport</keyword>
<sequence length="266" mass="28688">MATPTLELGDPKRSLAALEYWLRAYRRTWRSSAVTAFVMPLVFLGTFGLGLGSLVDGNTTGPLGDVEYLAFVAPGILAASAMQSAFGECTWPVLSSRKWNGHYQAQAGSPLTIADIVTGHLLFIAFRLTLGAVAFALIGTLIGAFSSAWLVLAVPVAVLTGLAHATPLIAFAITRENDTDFSVLMRFVMTPMFLFAGTFFPVDQFPLGIELLAWLTPLWHGTQLCRELALGDAGVLASAGHLAYLLLWCVGGYLLALRSYRKMLRS</sequence>
<dbReference type="GO" id="GO:0043190">
    <property type="term" value="C:ATP-binding cassette (ABC) transporter complex"/>
    <property type="evidence" value="ECO:0007669"/>
    <property type="project" value="InterPro"/>
</dbReference>
<evidence type="ECO:0000256" key="5">
    <source>
        <dbReference type="ARBA" id="ARBA00023251"/>
    </source>
</evidence>
<dbReference type="PIRSF" id="PIRSF006648">
    <property type="entry name" value="DrrB"/>
    <property type="match status" value="1"/>
</dbReference>
<name>A0A9X1NH86_9ACTN</name>
<dbReference type="InterPro" id="IPR051784">
    <property type="entry name" value="Nod_factor_ABC_transporter"/>
</dbReference>
<comment type="caution">
    <text evidence="8">The sequence shown here is derived from an EMBL/GenBank/DDBJ whole genome shotgun (WGS) entry which is preliminary data.</text>
</comment>
<dbReference type="AlphaFoldDB" id="A0A9X1NH86"/>
<dbReference type="PROSITE" id="PS51012">
    <property type="entry name" value="ABC_TM2"/>
    <property type="match status" value="1"/>
</dbReference>
<reference evidence="8" key="1">
    <citation type="submission" date="2021-11" db="EMBL/GenBank/DDBJ databases">
        <title>Streptomyces corallinus and Kineosporia corallina sp. nov., two new coral-derived marine actinobacteria.</title>
        <authorList>
            <person name="Buangrab K."/>
            <person name="Sutthacheep M."/>
            <person name="Yeemin T."/>
            <person name="Harunari E."/>
            <person name="Igarashi Y."/>
            <person name="Sripreechasak P."/>
            <person name="Kanchanasin P."/>
            <person name="Tanasupawat S."/>
            <person name="Phongsopitanun W."/>
        </authorList>
    </citation>
    <scope>NUCLEOTIDE SEQUENCE</scope>
    <source>
        <strain evidence="8">JCM 31032</strain>
    </source>
</reference>
<feature type="transmembrane region" description="Helical" evidence="6">
    <location>
        <begin position="33"/>
        <end position="51"/>
    </location>
</feature>
<evidence type="ECO:0000259" key="7">
    <source>
        <dbReference type="PROSITE" id="PS51012"/>
    </source>
</evidence>
<comment type="caution">
    <text evidence="6">Lacks conserved residue(s) required for the propagation of feature annotation.</text>
</comment>
<dbReference type="InterPro" id="IPR000412">
    <property type="entry name" value="ABC_2_transport"/>
</dbReference>
<dbReference type="GO" id="GO:0140359">
    <property type="term" value="F:ABC-type transporter activity"/>
    <property type="evidence" value="ECO:0007669"/>
    <property type="project" value="InterPro"/>
</dbReference>
<feature type="transmembrane region" description="Helical" evidence="6">
    <location>
        <begin position="148"/>
        <end position="171"/>
    </location>
</feature>
<dbReference type="PANTHER" id="PTHR43229">
    <property type="entry name" value="NODULATION PROTEIN J"/>
    <property type="match status" value="1"/>
</dbReference>
<keyword evidence="5" id="KW-0046">Antibiotic resistance</keyword>
<evidence type="ECO:0000256" key="3">
    <source>
        <dbReference type="ARBA" id="ARBA00022989"/>
    </source>
</evidence>
<keyword evidence="2 6" id="KW-0812">Transmembrane</keyword>
<proteinExistence type="inferred from homology"/>
<dbReference type="PRINTS" id="PR00164">
    <property type="entry name" value="ABC2TRNSPORT"/>
</dbReference>
<dbReference type="PANTHER" id="PTHR43229:SF2">
    <property type="entry name" value="NODULATION PROTEIN J"/>
    <property type="match status" value="1"/>
</dbReference>
<feature type="transmembrane region" description="Helical" evidence="6">
    <location>
        <begin position="236"/>
        <end position="256"/>
    </location>
</feature>
<evidence type="ECO:0000256" key="4">
    <source>
        <dbReference type="ARBA" id="ARBA00023136"/>
    </source>
</evidence>
<feature type="transmembrane region" description="Helical" evidence="6">
    <location>
        <begin position="121"/>
        <end position="142"/>
    </location>
</feature>
<dbReference type="EMBL" id="JAJOMB010000013">
    <property type="protein sequence ID" value="MCD5313890.1"/>
    <property type="molecule type" value="Genomic_DNA"/>
</dbReference>
<dbReference type="Pfam" id="PF01061">
    <property type="entry name" value="ABC2_membrane"/>
    <property type="match status" value="1"/>
</dbReference>
<dbReference type="GO" id="GO:0046677">
    <property type="term" value="P:response to antibiotic"/>
    <property type="evidence" value="ECO:0007669"/>
    <property type="project" value="UniProtKB-KW"/>
</dbReference>